<dbReference type="RefSeq" id="WP_095500379.1">
    <property type="nucleotide sequence ID" value="NZ_BSPO01000003.1"/>
</dbReference>
<comment type="caution">
    <text evidence="1">The sequence shown here is derived from an EMBL/GenBank/DDBJ whole genome shotgun (WGS) entry which is preliminary data.</text>
</comment>
<organism evidence="1 2">
    <name type="scientific">Paraferrimonas haliotis</name>
    <dbReference type="NCBI Taxonomy" id="2013866"/>
    <lineage>
        <taxon>Bacteria</taxon>
        <taxon>Pseudomonadati</taxon>
        <taxon>Pseudomonadota</taxon>
        <taxon>Gammaproteobacteria</taxon>
        <taxon>Alteromonadales</taxon>
        <taxon>Ferrimonadaceae</taxon>
        <taxon>Paraferrimonas</taxon>
    </lineage>
</organism>
<dbReference type="InterPro" id="IPR036291">
    <property type="entry name" value="NAD(P)-bd_dom_sf"/>
</dbReference>
<evidence type="ECO:0000313" key="2">
    <source>
        <dbReference type="Proteomes" id="UP001157439"/>
    </source>
</evidence>
<dbReference type="AlphaFoldDB" id="A0AA37TSC2"/>
<dbReference type="Gene3D" id="3.40.50.720">
    <property type="entry name" value="NAD(P)-binding Rossmann-like Domain"/>
    <property type="match status" value="1"/>
</dbReference>
<dbReference type="SUPFAM" id="SSF51735">
    <property type="entry name" value="NAD(P)-binding Rossmann-fold domains"/>
    <property type="match status" value="1"/>
</dbReference>
<accession>A0AA37TSC2</accession>
<sequence>MNQTISVCVLGATGTIGIALTSHLIAKGVKVNAVVKDANKLNRLLLQRNIDNTNECLTVYTMDLFAGNGELANGLAKPLDGCCAVFNCASPKLSWKPWSKINRTWQHPITSLTKTLVALGSEQVIKPHIVSFCGPDYFDGYNTNLYFYQRWFSKTSRVLFPALQDNYDEALFLSNASYPNWTVFRCGGIKPDDAKQGTISLGKASNVAIDFVQDKSNYRAGKGYSLYAHDLGAYIAELMATKSMASVSQKMPYAFNLVF</sequence>
<reference evidence="1 2" key="1">
    <citation type="journal article" date="2014" name="Int. J. Syst. Evol. Microbiol.">
        <title>Complete genome sequence of Corynebacterium casei LMG S-19264T (=DSM 44701T), isolated from a smear-ripened cheese.</title>
        <authorList>
            <consortium name="US DOE Joint Genome Institute (JGI-PGF)"/>
            <person name="Walter F."/>
            <person name="Albersmeier A."/>
            <person name="Kalinowski J."/>
            <person name="Ruckert C."/>
        </authorList>
    </citation>
    <scope>NUCLEOTIDE SEQUENCE [LARGE SCALE GENOMIC DNA]</scope>
    <source>
        <strain evidence="1 2">NBRC 112785</strain>
    </source>
</reference>
<evidence type="ECO:0008006" key="3">
    <source>
        <dbReference type="Google" id="ProtNLM"/>
    </source>
</evidence>
<name>A0AA37TSC2_9GAMM</name>
<evidence type="ECO:0000313" key="1">
    <source>
        <dbReference type="EMBL" id="GLS84555.1"/>
    </source>
</evidence>
<gene>
    <name evidence="1" type="ORF">GCM10007894_25320</name>
</gene>
<dbReference type="Proteomes" id="UP001157439">
    <property type="component" value="Unassembled WGS sequence"/>
</dbReference>
<dbReference type="EMBL" id="BSPO01000003">
    <property type="protein sequence ID" value="GLS84555.1"/>
    <property type="molecule type" value="Genomic_DNA"/>
</dbReference>
<keyword evidence="2" id="KW-1185">Reference proteome</keyword>
<protein>
    <recommendedName>
        <fullName evidence="3">NAD(P)-binding domain-containing protein</fullName>
    </recommendedName>
</protein>
<proteinExistence type="predicted"/>